<reference evidence="2 3" key="1">
    <citation type="submission" date="2016-05" db="EMBL/GenBank/DDBJ databases">
        <title>Genome sequencing reveals origins of a unique bacterial endosymbiosis in the earliest lineages of terrestrial Fungi.</title>
        <authorList>
            <consortium name="DOE Joint Genome Institute"/>
            <person name="Uehling J."/>
            <person name="Gryganskyi A."/>
            <person name="Hameed K."/>
            <person name="Tschaplinski T."/>
            <person name="Misztal P."/>
            <person name="Wu S."/>
            <person name="Desiro A."/>
            <person name="Vande Pol N."/>
            <person name="Du Z.-Y."/>
            <person name="Zienkiewicz A."/>
            <person name="Zienkiewicz K."/>
            <person name="Morin E."/>
            <person name="Tisserant E."/>
            <person name="Splivallo R."/>
            <person name="Hainaut M."/>
            <person name="Henrissat B."/>
            <person name="Ohm R."/>
            <person name="Kuo A."/>
            <person name="Yan J."/>
            <person name="Lipzen A."/>
            <person name="Nolan M."/>
            <person name="Labutti K."/>
            <person name="Barry K."/>
            <person name="Goldstein A."/>
            <person name="Labbe J."/>
            <person name="Schadt C."/>
            <person name="Tuskan G."/>
            <person name="Grigoriev I."/>
            <person name="Martin F."/>
            <person name="Vilgalys R."/>
            <person name="Bonito G."/>
        </authorList>
    </citation>
    <scope>NUCLEOTIDE SEQUENCE [LARGE SCALE GENOMIC DNA]</scope>
    <source>
        <strain evidence="2 3">AG-77</strain>
    </source>
</reference>
<dbReference type="SUPFAM" id="SSF81383">
    <property type="entry name" value="F-box domain"/>
    <property type="match status" value="1"/>
</dbReference>
<dbReference type="InterPro" id="IPR032675">
    <property type="entry name" value="LRR_dom_sf"/>
</dbReference>
<dbReference type="Proteomes" id="UP000078512">
    <property type="component" value="Unassembled WGS sequence"/>
</dbReference>
<dbReference type="Pfam" id="PF12937">
    <property type="entry name" value="F-box-like"/>
    <property type="match status" value="1"/>
</dbReference>
<gene>
    <name evidence="2" type="ORF">K457DRAFT_24475</name>
</gene>
<dbReference type="InterPro" id="IPR001810">
    <property type="entry name" value="F-box_dom"/>
</dbReference>
<name>A0A197JGE5_9FUNG</name>
<dbReference type="InterPro" id="IPR036047">
    <property type="entry name" value="F-box-like_dom_sf"/>
</dbReference>
<dbReference type="SUPFAM" id="SSF52047">
    <property type="entry name" value="RNI-like"/>
    <property type="match status" value="1"/>
</dbReference>
<accession>A0A197JGE5</accession>
<organism evidence="2 3">
    <name type="scientific">Linnemannia elongata AG-77</name>
    <dbReference type="NCBI Taxonomy" id="1314771"/>
    <lineage>
        <taxon>Eukaryota</taxon>
        <taxon>Fungi</taxon>
        <taxon>Fungi incertae sedis</taxon>
        <taxon>Mucoromycota</taxon>
        <taxon>Mortierellomycotina</taxon>
        <taxon>Mortierellomycetes</taxon>
        <taxon>Mortierellales</taxon>
        <taxon>Mortierellaceae</taxon>
        <taxon>Linnemannia</taxon>
    </lineage>
</organism>
<protein>
    <recommendedName>
        <fullName evidence="1">F-box domain-containing protein</fullName>
    </recommendedName>
</protein>
<keyword evidence="3" id="KW-1185">Reference proteome</keyword>
<dbReference type="AlphaFoldDB" id="A0A197JGE5"/>
<evidence type="ECO:0000259" key="1">
    <source>
        <dbReference type="Pfam" id="PF12937"/>
    </source>
</evidence>
<dbReference type="OrthoDB" id="2418021at2759"/>
<sequence length="558" mass="62404">MVKTSISSLPPEIIDYIASHLTNPTDLNSCSLLNNYLYRIFTPHLWRTIHFCHRGQDNADYYLAFYDRHRVRWFSRLEQSIKAGSLERNGHWVQSIRSGYFDTVKLLASHGHNLTGLQELKLGSDPCMTTNPFGRLRKTLDLELLVTVLRRCTSLQSLKLVGRLLNETKPGWLKVLGSIPVSVENLELEDWCPAGSARWISEPLNNSLGPYRNEVVETTTQPPPPTLFRLKRLALISYSAHVSQKTTHFLLSNSPNLETIYLSSSNQRGSLQLVSSLLASHCPRVKHLHLLEWDNSSDAELADLLQCSKSGWRTVDMPRPSTGARQEFGKLSTVALLKHASTLQNICLAGCWTLPSSAVQALLSSAPNLKRFDTITDSVSGGSRDLTLDAIDIIAGDDWVCTSLESLQVQIGGIPRPDVHIRHDGQPFTSTLNFEGTIEDSRSIQRLVYTQLGRLTQLKQLVLGRGIVKQQTALAAGLDSEDGGGEESGGDDGGRVEYHHGFQYECLEMNLASGMGLMAGLKELRRMEVNAMATTKWENEDIEWICEHWPKLDPKYKF</sequence>
<dbReference type="EMBL" id="KV442102">
    <property type="protein sequence ID" value="OAQ24068.1"/>
    <property type="molecule type" value="Genomic_DNA"/>
</dbReference>
<evidence type="ECO:0000313" key="2">
    <source>
        <dbReference type="EMBL" id="OAQ24068.1"/>
    </source>
</evidence>
<dbReference type="Gene3D" id="3.80.10.10">
    <property type="entry name" value="Ribonuclease Inhibitor"/>
    <property type="match status" value="1"/>
</dbReference>
<dbReference type="Gene3D" id="1.20.1280.50">
    <property type="match status" value="1"/>
</dbReference>
<proteinExistence type="predicted"/>
<evidence type="ECO:0000313" key="3">
    <source>
        <dbReference type="Proteomes" id="UP000078512"/>
    </source>
</evidence>
<feature type="domain" description="F-box" evidence="1">
    <location>
        <begin position="6"/>
        <end position="51"/>
    </location>
</feature>